<accession>A0ABY5Y722</accession>
<sequence length="99" mass="11212">MKSLLIYFLSFSLMVAILAPSIGTILELDKSGQWVMDVNEEEENNNQETSEFLEKQLIDNSLQADLGMLLLNKSLLFDKNRIEIITSNDIEVSLPPPKL</sequence>
<evidence type="ECO:0000313" key="1">
    <source>
        <dbReference type="EMBL" id="UWX54820.1"/>
    </source>
</evidence>
<dbReference type="Proteomes" id="UP001059209">
    <property type="component" value="Chromosome"/>
</dbReference>
<dbReference type="RefSeq" id="WP_260572675.1">
    <property type="nucleotide sequence ID" value="NZ_CP104205.1"/>
</dbReference>
<keyword evidence="2" id="KW-1185">Reference proteome</keyword>
<name>A0ABY5Y722_9FLAO</name>
<gene>
    <name evidence="1" type="ORF">NYZ99_18925</name>
</gene>
<evidence type="ECO:0000313" key="2">
    <source>
        <dbReference type="Proteomes" id="UP001059209"/>
    </source>
</evidence>
<proteinExistence type="predicted"/>
<reference evidence="1" key="1">
    <citation type="submission" date="2022-09" db="EMBL/GenBank/DDBJ databases">
        <title>Maribacter litopenaei sp. nov., isolated from the intestinal tract of the Pacific White Shrimp, Litopenaeus vannamei.</title>
        <authorList>
            <person name="Kim S.Y."/>
            <person name="Hwang C.Y."/>
        </authorList>
    </citation>
    <scope>NUCLEOTIDE SEQUENCE</scope>
    <source>
        <strain evidence="1">HL-LV01</strain>
    </source>
</reference>
<dbReference type="EMBL" id="CP104205">
    <property type="protein sequence ID" value="UWX54820.1"/>
    <property type="molecule type" value="Genomic_DNA"/>
</dbReference>
<organism evidence="1 2">
    <name type="scientific">Maribacter litopenaei</name>
    <dbReference type="NCBI Taxonomy" id="2976127"/>
    <lineage>
        <taxon>Bacteria</taxon>
        <taxon>Pseudomonadati</taxon>
        <taxon>Bacteroidota</taxon>
        <taxon>Flavobacteriia</taxon>
        <taxon>Flavobacteriales</taxon>
        <taxon>Flavobacteriaceae</taxon>
        <taxon>Maribacter</taxon>
    </lineage>
</organism>
<protein>
    <submittedName>
        <fullName evidence="1">Uncharacterized protein</fullName>
    </submittedName>
</protein>